<dbReference type="Gene3D" id="2.40.420.20">
    <property type="match status" value="1"/>
</dbReference>
<dbReference type="NCBIfam" id="TIGR01730">
    <property type="entry name" value="RND_mfp"/>
    <property type="match status" value="1"/>
</dbReference>
<dbReference type="EMBL" id="CP106753">
    <property type="protein sequence ID" value="UXY13888.1"/>
    <property type="molecule type" value="Genomic_DNA"/>
</dbReference>
<evidence type="ECO:0000256" key="1">
    <source>
        <dbReference type="ARBA" id="ARBA00009477"/>
    </source>
</evidence>
<dbReference type="Gene3D" id="2.40.30.170">
    <property type="match status" value="1"/>
</dbReference>
<dbReference type="InterPro" id="IPR051909">
    <property type="entry name" value="MFP_Cation_Efflux"/>
</dbReference>
<sequence>MNRYSQILSGLTAAVLLAGGGYWLGRQGGDAAPVAEPGARKVLYYRNPMGLPDTSKTPKKDPMGMDYIPVYEGEQTAAGDGKGKIVFYRNPMGLPDTSPTPKQDSMGMDYIPVYEHELTGPNFVRISPEKLQRLGVKTVPASLQEVGAAVRAVGRIEFDERATATIAPRYEGWVERLAANAVGDRVQRGQVLFEAYSPDIYAAQQEYRLALAGEQQLAQASEDARQGAARLGASSLLRLKQWEVPAGEIRRLQQGGEPRRTVAFHSPVNGVIVEKTILQGARFMPGDALLRIADLSRVWLQLDIAEQDLAQARVGKDVSVTLDAYPGEVFTGKVDFVYPTLDAETRTAKVRVVLPNPGNRLKPGLYAQALLAGGAQGKALSVPDSALIDSGRRQLVLVSLGEGRFEAREVKTGARGNGRIAILEGLGEGEAVAVTANFLIDAESNLKAAVNSLGSAPQPATKAASAAAPAAAAHAGDHGGGH</sequence>
<feature type="domain" description="CusB-like barrel-sandwich hybrid" evidence="3">
    <location>
        <begin position="164"/>
        <end position="293"/>
    </location>
</feature>
<dbReference type="InterPro" id="IPR058792">
    <property type="entry name" value="Beta-barrel_RND_2"/>
</dbReference>
<evidence type="ECO:0000259" key="3">
    <source>
        <dbReference type="Pfam" id="PF25919"/>
    </source>
</evidence>
<name>A0ABY6DPP9_9NEIS</name>
<dbReference type="InterPro" id="IPR006143">
    <property type="entry name" value="RND_pump_MFP"/>
</dbReference>
<protein>
    <submittedName>
        <fullName evidence="6">Efflux RND transporter periplasmic adaptor subunit</fullName>
    </submittedName>
</protein>
<dbReference type="SUPFAM" id="SSF111369">
    <property type="entry name" value="HlyD-like secretion proteins"/>
    <property type="match status" value="1"/>
</dbReference>
<dbReference type="InterPro" id="IPR058790">
    <property type="entry name" value="BSH_CusB"/>
</dbReference>
<feature type="domain" description="CusB-like beta-barrel" evidence="4">
    <location>
        <begin position="297"/>
        <end position="373"/>
    </location>
</feature>
<keyword evidence="7" id="KW-1185">Reference proteome</keyword>
<dbReference type="RefSeq" id="WP_263123170.1">
    <property type="nucleotide sequence ID" value="NZ_CP106753.1"/>
</dbReference>
<dbReference type="InterPro" id="IPR058649">
    <property type="entry name" value="CzcB_C"/>
</dbReference>
<feature type="domain" description="CzcB-like C-terminal circularly permuted SH3-like" evidence="5">
    <location>
        <begin position="381"/>
        <end position="440"/>
    </location>
</feature>
<organism evidence="6 7">
    <name type="scientific">Chitiniphilus purpureus</name>
    <dbReference type="NCBI Taxonomy" id="2981137"/>
    <lineage>
        <taxon>Bacteria</taxon>
        <taxon>Pseudomonadati</taxon>
        <taxon>Pseudomonadota</taxon>
        <taxon>Betaproteobacteria</taxon>
        <taxon>Neisseriales</taxon>
        <taxon>Chitinibacteraceae</taxon>
        <taxon>Chitiniphilus</taxon>
    </lineage>
</organism>
<evidence type="ECO:0000313" key="7">
    <source>
        <dbReference type="Proteomes" id="UP001061302"/>
    </source>
</evidence>
<dbReference type="Pfam" id="PF25954">
    <property type="entry name" value="Beta-barrel_RND_2"/>
    <property type="match status" value="1"/>
</dbReference>
<dbReference type="PANTHER" id="PTHR30097:SF15">
    <property type="entry name" value="CATION EFFLUX SYSTEM PROTEIN CUSB"/>
    <property type="match status" value="1"/>
</dbReference>
<dbReference type="Pfam" id="PF25975">
    <property type="entry name" value="CzcB_C"/>
    <property type="match status" value="1"/>
</dbReference>
<proteinExistence type="inferred from homology"/>
<evidence type="ECO:0000259" key="4">
    <source>
        <dbReference type="Pfam" id="PF25954"/>
    </source>
</evidence>
<evidence type="ECO:0000259" key="5">
    <source>
        <dbReference type="Pfam" id="PF25975"/>
    </source>
</evidence>
<comment type="similarity">
    <text evidence="1">Belongs to the membrane fusion protein (MFP) (TC 8.A.1) family.</text>
</comment>
<accession>A0ABY6DPP9</accession>
<gene>
    <name evidence="6" type="ORF">N8I74_11195</name>
</gene>
<dbReference type="Pfam" id="PF25919">
    <property type="entry name" value="BSH_CusB"/>
    <property type="match status" value="1"/>
</dbReference>
<dbReference type="PANTHER" id="PTHR30097">
    <property type="entry name" value="CATION EFFLUX SYSTEM PROTEIN CUSB"/>
    <property type="match status" value="1"/>
</dbReference>
<evidence type="ECO:0000256" key="2">
    <source>
        <dbReference type="ARBA" id="ARBA00022448"/>
    </source>
</evidence>
<reference evidence="6" key="1">
    <citation type="submission" date="2022-10" db="EMBL/GenBank/DDBJ databases">
        <title>Chitiniphilus purpureus sp. nov., a novel chitin-degrading bacterium isolated from crawfish pond sediment.</title>
        <authorList>
            <person name="Li K."/>
        </authorList>
    </citation>
    <scope>NUCLEOTIDE SEQUENCE</scope>
    <source>
        <strain evidence="6">CD1</strain>
    </source>
</reference>
<dbReference type="Proteomes" id="UP001061302">
    <property type="component" value="Chromosome"/>
</dbReference>
<evidence type="ECO:0000313" key="6">
    <source>
        <dbReference type="EMBL" id="UXY13888.1"/>
    </source>
</evidence>
<keyword evidence="2" id="KW-0813">Transport</keyword>